<feature type="domain" description="SF3 helicase" evidence="5">
    <location>
        <begin position="186"/>
        <end position="344"/>
    </location>
</feature>
<dbReference type="InterPro" id="IPR045455">
    <property type="entry name" value="NrS-1_pol-like_helicase"/>
</dbReference>
<dbReference type="AlphaFoldDB" id="A0A974AGP4"/>
<evidence type="ECO:0000259" key="5">
    <source>
        <dbReference type="PROSITE" id="PS51206"/>
    </source>
</evidence>
<dbReference type="Gene3D" id="3.40.50.300">
    <property type="entry name" value="P-loop containing nucleotide triphosphate hydrolases"/>
    <property type="match status" value="1"/>
</dbReference>
<dbReference type="InterPro" id="IPR014818">
    <property type="entry name" value="Phage/plasmid_primase_P4_C"/>
</dbReference>
<evidence type="ECO:0000256" key="1">
    <source>
        <dbReference type="ARBA" id="ARBA00022741"/>
    </source>
</evidence>
<comment type="caution">
    <text evidence="6">The sequence shown here is derived from an EMBL/GenBank/DDBJ whole genome shotgun (WGS) entry which is preliminary data.</text>
</comment>
<dbReference type="InterPro" id="IPR004968">
    <property type="entry name" value="DNA_primase/NTPase_C"/>
</dbReference>
<dbReference type="GO" id="GO:0016787">
    <property type="term" value="F:hydrolase activity"/>
    <property type="evidence" value="ECO:0007669"/>
    <property type="project" value="UniProtKB-KW"/>
</dbReference>
<evidence type="ECO:0000256" key="3">
    <source>
        <dbReference type="ARBA" id="ARBA00022806"/>
    </source>
</evidence>
<evidence type="ECO:0000256" key="2">
    <source>
        <dbReference type="ARBA" id="ARBA00022801"/>
    </source>
</evidence>
<dbReference type="InterPro" id="IPR006500">
    <property type="entry name" value="Helicase_put_C_phage/plasmid"/>
</dbReference>
<protein>
    <recommendedName>
        <fullName evidence="5">SF3 helicase domain-containing protein</fullName>
    </recommendedName>
</protein>
<proteinExistence type="predicted"/>
<keyword evidence="4" id="KW-0067">ATP-binding</keyword>
<dbReference type="GO" id="GO:0005524">
    <property type="term" value="F:ATP binding"/>
    <property type="evidence" value="ECO:0007669"/>
    <property type="project" value="UniProtKB-KW"/>
</dbReference>
<dbReference type="InterPro" id="IPR027417">
    <property type="entry name" value="P-loop_NTPase"/>
</dbReference>
<dbReference type="Pfam" id="PF08706">
    <property type="entry name" value="D5_N"/>
    <property type="match status" value="1"/>
</dbReference>
<dbReference type="Pfam" id="PF03288">
    <property type="entry name" value="Pox_D5"/>
    <property type="match status" value="1"/>
</dbReference>
<dbReference type="InterPro" id="IPR014015">
    <property type="entry name" value="Helicase_SF3_DNA-vir"/>
</dbReference>
<dbReference type="RefSeq" id="WP_176533996.1">
    <property type="nucleotide sequence ID" value="NZ_CP088022.1"/>
</dbReference>
<dbReference type="InterPro" id="IPR051620">
    <property type="entry name" value="ORF904-like_C"/>
</dbReference>
<dbReference type="EMBL" id="JABWSX010000001">
    <property type="protein sequence ID" value="NVL10966.1"/>
    <property type="molecule type" value="Genomic_DNA"/>
</dbReference>
<keyword evidence="3" id="KW-0347">Helicase</keyword>
<dbReference type="PROSITE" id="PS51206">
    <property type="entry name" value="SF3_HELICASE_1"/>
    <property type="match status" value="1"/>
</dbReference>
<sequence>MTDDRIIDPGKPSETASAFKAARYPTLINHQDEWLSWDGSVYQSIENATIESEISEFLQGARRWQAQGNNLIAVPYFAKSKDVKEAYTLLKHACHVPSNTMAPPSWLPGAPKKLAALSPRNIIAFKNGLLDITTRKLYPATASFFTRSALPFDFDPGAAKPERWLAFLDEVTAGKGENGEPVPRPALVQLIREMMGYLISCNTSQQVVFHFYGQPRSGKGTVLRVLRSIVGERNTAAPTVQNLAGEFGPSSLIGKSLAMITDMATDNRQHLSAAASHINAISGEDPQTIRRMYREPWSGYLPTRFVLVSNALPNFGAHTLALSTRLRIVPFENSFQDRMDADLTAKLIAERAGIILWCLDGLDDLNLTGRFDEPADCATLKARLVLRSNPIVGFVAECCTVAREVTIDKDVLYDRYLDYCDDVRVRPKPKEDFSEGLADLFPSVYASKRTHSPGSARKVPCYRNIVLNDTEMARLFKTDPGLAELGVDPLLRDEAGNLILRDDREPAFEY</sequence>
<dbReference type="SMART" id="SM00885">
    <property type="entry name" value="D5_N"/>
    <property type="match status" value="1"/>
</dbReference>
<evidence type="ECO:0000313" key="6">
    <source>
        <dbReference type="EMBL" id="NVL10966.1"/>
    </source>
</evidence>
<dbReference type="SUPFAM" id="SSF52540">
    <property type="entry name" value="P-loop containing nucleoside triphosphate hydrolases"/>
    <property type="match status" value="1"/>
</dbReference>
<reference evidence="6" key="1">
    <citation type="submission" date="2020-06" db="EMBL/GenBank/DDBJ databases">
        <title>Whole Genome Sequence of Bradyrhizobium sp. Strain 66S1MB.</title>
        <authorList>
            <person name="Bromfield E."/>
            <person name="Cloutier S."/>
        </authorList>
    </citation>
    <scope>NUCLEOTIDE SEQUENCE</scope>
    <source>
        <strain evidence="6">66S1MB</strain>
    </source>
</reference>
<keyword evidence="1" id="KW-0547">Nucleotide-binding</keyword>
<organism evidence="6">
    <name type="scientific">Bradyrhizobium quebecense</name>
    <dbReference type="NCBI Taxonomy" id="2748629"/>
    <lineage>
        <taxon>Bacteria</taxon>
        <taxon>Pseudomonadati</taxon>
        <taxon>Pseudomonadota</taxon>
        <taxon>Alphaproteobacteria</taxon>
        <taxon>Hyphomicrobiales</taxon>
        <taxon>Nitrobacteraceae</taxon>
        <taxon>Bradyrhizobium</taxon>
    </lineage>
</organism>
<dbReference type="GO" id="GO:0004386">
    <property type="term" value="F:helicase activity"/>
    <property type="evidence" value="ECO:0007669"/>
    <property type="project" value="UniProtKB-KW"/>
</dbReference>
<keyword evidence="2" id="KW-0378">Hydrolase</keyword>
<name>A0A974AGP4_9BRAD</name>
<dbReference type="PANTHER" id="PTHR35372:SF2">
    <property type="entry name" value="SF3 HELICASE DOMAIN-CONTAINING PROTEIN"/>
    <property type="match status" value="1"/>
</dbReference>
<dbReference type="PANTHER" id="PTHR35372">
    <property type="entry name" value="ATP BINDING PROTEIN-RELATED"/>
    <property type="match status" value="1"/>
</dbReference>
<dbReference type="NCBIfam" id="TIGR01613">
    <property type="entry name" value="primase_Cterm"/>
    <property type="match status" value="1"/>
</dbReference>
<evidence type="ECO:0000256" key="4">
    <source>
        <dbReference type="ARBA" id="ARBA00022840"/>
    </source>
</evidence>
<dbReference type="Pfam" id="PF19263">
    <property type="entry name" value="DUF5906"/>
    <property type="match status" value="1"/>
</dbReference>
<gene>
    <name evidence="6" type="ORF">HU230_36030</name>
</gene>
<accession>A0A974AGP4</accession>